<accession>A0A0J9C8V6</accession>
<dbReference type="InterPro" id="IPR043128">
    <property type="entry name" value="Rev_trsase/Diguanyl_cyclase"/>
</dbReference>
<dbReference type="AlphaFoldDB" id="A0A0J9C8V6"/>
<dbReference type="Proteomes" id="UP000037392">
    <property type="component" value="Unassembled WGS sequence"/>
</dbReference>
<evidence type="ECO:0000256" key="2">
    <source>
        <dbReference type="SAM" id="Phobius"/>
    </source>
</evidence>
<dbReference type="Gene3D" id="3.30.70.270">
    <property type="match status" value="1"/>
</dbReference>
<dbReference type="SUPFAM" id="SSF55073">
    <property type="entry name" value="Nucleotide cyclase"/>
    <property type="match status" value="1"/>
</dbReference>
<dbReference type="RefSeq" id="WP_045092708.1">
    <property type="nucleotide sequence ID" value="NZ_KQ235877.1"/>
</dbReference>
<dbReference type="InterPro" id="IPR029787">
    <property type="entry name" value="Nucleotide_cyclase"/>
</dbReference>
<dbReference type="PANTHER" id="PTHR33121">
    <property type="entry name" value="CYCLIC DI-GMP PHOSPHODIESTERASE PDEF"/>
    <property type="match status" value="1"/>
</dbReference>
<keyword evidence="2" id="KW-0472">Membrane</keyword>
<feature type="coiled-coil region" evidence="1">
    <location>
        <begin position="247"/>
        <end position="274"/>
    </location>
</feature>
<dbReference type="EMBL" id="ADLK01000015">
    <property type="protein sequence ID" value="KMW21568.1"/>
    <property type="molecule type" value="Genomic_DNA"/>
</dbReference>
<dbReference type="GeneID" id="93165170"/>
<evidence type="ECO:0000313" key="4">
    <source>
        <dbReference type="EMBL" id="KMW21568.1"/>
    </source>
</evidence>
<dbReference type="GO" id="GO:0071111">
    <property type="term" value="F:cyclic-guanylate-specific phosphodiesterase activity"/>
    <property type="evidence" value="ECO:0007669"/>
    <property type="project" value="InterPro"/>
</dbReference>
<dbReference type="PROSITE" id="PS50887">
    <property type="entry name" value="GGDEF"/>
    <property type="match status" value="1"/>
</dbReference>
<sequence>MKDFQIVRYVSSWKYLIALCTVIGGVVFYSYFSRQQVYTAYAIISYTNLDAKSGKTPSGADIDVSEIYSPNVVADAIEKLESNVSVDFVRSRIKVEPIVSDEEQKRKEAILKEGEEYEEYPTDYYITFSVESDYSEDFAKNMLNTVLSSYFDFYSEKYVARAVIPNNVVNIGNDNYDYIEIIEIMKQSIGEILEYLDSNQAGFRSSRTGYSFYDLITSYQLLEAVSLDRLYVNVLSGQKTRDRAVLIEKNNAEIESLQIQLEKMKAQSAELLLTIAQYNPKILEAQEYSTDTKDAETANSIILQDIYERKDQEGNILYSENTYDTLISRYVDYNKEIFSLEQQIEEKQYILSCFQAEDSGAASESERINEGISDEELMEGINRLAEKLNSLHEIVAQTGREYNGYLVSKNIAMQNSVDAFSQLNLKIYMAMAFVLFFGIGCCGAIVIGRIGDIVEYTLYVDRKTKLPSRLSCDERIESIKKRGALGTFTCVVLSIDNLREVNRAIGYAAGDKILEEIGDTLKALSREYGFIGYNGANQFLCLLDNCTGEKAEFMLSLLSESIKQFNEGNPGVMIEMKARIADSKKTGIYQINKLISKAYEMEGEKIG</sequence>
<gene>
    <name evidence="4" type="ORF">HMPREF9470_01673</name>
</gene>
<proteinExistence type="predicted"/>
<evidence type="ECO:0000256" key="1">
    <source>
        <dbReference type="SAM" id="Coils"/>
    </source>
</evidence>
<keyword evidence="1" id="KW-0175">Coiled coil</keyword>
<dbReference type="OrthoDB" id="2050479at2"/>
<dbReference type="InterPro" id="IPR000160">
    <property type="entry name" value="GGDEF_dom"/>
</dbReference>
<dbReference type="PATRIC" id="fig|742734.4.peg.1792"/>
<protein>
    <recommendedName>
        <fullName evidence="3">GGDEF domain-containing protein</fullName>
    </recommendedName>
</protein>
<reference evidence="4 5" key="1">
    <citation type="submission" date="2011-04" db="EMBL/GenBank/DDBJ databases">
        <title>The Genome Sequence of Clostridium citroniae WAL-19142.</title>
        <authorList>
            <consortium name="The Broad Institute Genome Sequencing Platform"/>
            <person name="Earl A."/>
            <person name="Ward D."/>
            <person name="Feldgarden M."/>
            <person name="Gevers D."/>
            <person name="Warren Y.A."/>
            <person name="Tyrrell K.L."/>
            <person name="Citron D.M."/>
            <person name="Goldstein E.J."/>
            <person name="Daigneault M."/>
            <person name="Allen-Vercoe E."/>
            <person name="Young S.K."/>
            <person name="Zeng Q."/>
            <person name="Gargeya S."/>
            <person name="Fitzgerald M."/>
            <person name="Haas B."/>
            <person name="Abouelleil A."/>
            <person name="Alvarado L."/>
            <person name="Arachchi H.M."/>
            <person name="Berlin A."/>
            <person name="Brown A."/>
            <person name="Chapman S.B."/>
            <person name="Chen Z."/>
            <person name="Dunbar C."/>
            <person name="Freedman E."/>
            <person name="Gearin G."/>
            <person name="Gellesch M."/>
            <person name="Goldberg J."/>
            <person name="Griggs A."/>
            <person name="Gujja S."/>
            <person name="Heilman E.R."/>
            <person name="Heiman D."/>
            <person name="Howarth C."/>
            <person name="Larson L."/>
            <person name="Lui A."/>
            <person name="MacDonald P.J."/>
            <person name="Mehta T."/>
            <person name="Montmayeur A."/>
            <person name="Murphy C."/>
            <person name="Neiman D."/>
            <person name="Pearson M."/>
            <person name="Priest M."/>
            <person name="Roberts A."/>
            <person name="Saif S."/>
            <person name="Shea T."/>
            <person name="Shenoy N."/>
            <person name="Sisk P."/>
            <person name="Stolte C."/>
            <person name="Sykes S."/>
            <person name="White J."/>
            <person name="Yandava C."/>
            <person name="Wortman J."/>
            <person name="Nusbaum C."/>
            <person name="Birren B."/>
        </authorList>
    </citation>
    <scope>NUCLEOTIDE SEQUENCE [LARGE SCALE GENOMIC DNA]</scope>
    <source>
        <strain evidence="4 5">WAL-19142</strain>
    </source>
</reference>
<dbReference type="Pfam" id="PF00990">
    <property type="entry name" value="GGDEF"/>
    <property type="match status" value="1"/>
</dbReference>
<evidence type="ECO:0000313" key="5">
    <source>
        <dbReference type="Proteomes" id="UP000037392"/>
    </source>
</evidence>
<dbReference type="SMART" id="SM00267">
    <property type="entry name" value="GGDEF"/>
    <property type="match status" value="1"/>
</dbReference>
<feature type="transmembrane region" description="Helical" evidence="2">
    <location>
        <begin position="427"/>
        <end position="447"/>
    </location>
</feature>
<dbReference type="InterPro" id="IPR050706">
    <property type="entry name" value="Cyclic-di-GMP_PDE-like"/>
</dbReference>
<evidence type="ECO:0000259" key="3">
    <source>
        <dbReference type="PROSITE" id="PS50887"/>
    </source>
</evidence>
<feature type="transmembrane region" description="Helical" evidence="2">
    <location>
        <begin position="12"/>
        <end position="32"/>
    </location>
</feature>
<keyword evidence="2" id="KW-1133">Transmembrane helix</keyword>
<organism evidence="4 5">
    <name type="scientific">[Clostridium] citroniae WAL-19142</name>
    <dbReference type="NCBI Taxonomy" id="742734"/>
    <lineage>
        <taxon>Bacteria</taxon>
        <taxon>Bacillati</taxon>
        <taxon>Bacillota</taxon>
        <taxon>Clostridia</taxon>
        <taxon>Lachnospirales</taxon>
        <taxon>Lachnospiraceae</taxon>
        <taxon>Enterocloster</taxon>
    </lineage>
</organism>
<dbReference type="PANTHER" id="PTHR33121:SF79">
    <property type="entry name" value="CYCLIC DI-GMP PHOSPHODIESTERASE PDED-RELATED"/>
    <property type="match status" value="1"/>
</dbReference>
<name>A0A0J9C8V6_9FIRM</name>
<keyword evidence="2" id="KW-0812">Transmembrane</keyword>
<comment type="caution">
    <text evidence="4">The sequence shown here is derived from an EMBL/GenBank/DDBJ whole genome shotgun (WGS) entry which is preliminary data.</text>
</comment>
<feature type="domain" description="GGDEF" evidence="3">
    <location>
        <begin position="486"/>
        <end position="607"/>
    </location>
</feature>